<dbReference type="EMBL" id="JAGQLJ010000173">
    <property type="protein sequence ID" value="MCA9381735.1"/>
    <property type="molecule type" value="Genomic_DNA"/>
</dbReference>
<sequence length="259" mass="28637">MTIKTYSAFTYGHTINENNQWIDFSENGVDQLSAMIEIGTYTLGEFADAVSTALNSTLLISQEYTVTLDRATRTLTISAGSNFDLLITSGNKADISAYSLMGYTGADLTGTNTYTANNVSGSIYYPQFKLQKFVDFNDNVSKAESSVKQSASGEVEVVSYGEVKIMECNITFITDIVPQGVILENPTGVSDLRNFLIYATNKAKLEFIPDSSNLLVFTKCILEKTPEDRDGTAFKLKELYTKKLAEYFETGLISFREIN</sequence>
<evidence type="ECO:0000313" key="1">
    <source>
        <dbReference type="EMBL" id="MCA9381735.1"/>
    </source>
</evidence>
<accession>A0A955RHW2</accession>
<reference evidence="1" key="2">
    <citation type="journal article" date="2021" name="Microbiome">
        <title>Successional dynamics and alternative stable states in a saline activated sludge microbial community over 9 years.</title>
        <authorList>
            <person name="Wang Y."/>
            <person name="Ye J."/>
            <person name="Ju F."/>
            <person name="Liu L."/>
            <person name="Boyd J.A."/>
            <person name="Deng Y."/>
            <person name="Parks D.H."/>
            <person name="Jiang X."/>
            <person name="Yin X."/>
            <person name="Woodcroft B.J."/>
            <person name="Tyson G.W."/>
            <person name="Hugenholtz P."/>
            <person name="Polz M.F."/>
            <person name="Zhang T."/>
        </authorList>
    </citation>
    <scope>NUCLEOTIDE SEQUENCE</scope>
    <source>
        <strain evidence="1">HKST-UBA13</strain>
    </source>
</reference>
<protein>
    <submittedName>
        <fullName evidence="1">Uncharacterized protein</fullName>
    </submittedName>
</protein>
<dbReference type="Proteomes" id="UP000775877">
    <property type="component" value="Unassembled WGS sequence"/>
</dbReference>
<evidence type="ECO:0000313" key="2">
    <source>
        <dbReference type="Proteomes" id="UP000775877"/>
    </source>
</evidence>
<comment type="caution">
    <text evidence="1">The sequence shown here is derived from an EMBL/GenBank/DDBJ whole genome shotgun (WGS) entry which is preliminary data.</text>
</comment>
<dbReference type="AlphaFoldDB" id="A0A955RHW2"/>
<proteinExistence type="predicted"/>
<name>A0A955RHW2_9BACT</name>
<reference evidence="1" key="1">
    <citation type="submission" date="2020-04" db="EMBL/GenBank/DDBJ databases">
        <authorList>
            <person name="Zhang T."/>
        </authorList>
    </citation>
    <scope>NUCLEOTIDE SEQUENCE</scope>
    <source>
        <strain evidence="1">HKST-UBA13</strain>
    </source>
</reference>
<gene>
    <name evidence="1" type="ORF">KC678_05695</name>
</gene>
<organism evidence="1 2">
    <name type="scientific">Candidatus Dojkabacteria bacterium</name>
    <dbReference type="NCBI Taxonomy" id="2099670"/>
    <lineage>
        <taxon>Bacteria</taxon>
        <taxon>Candidatus Dojkabacteria</taxon>
    </lineage>
</organism>